<keyword evidence="2" id="KW-0812">Transmembrane</keyword>
<evidence type="ECO:0000313" key="5">
    <source>
        <dbReference type="Proteomes" id="UP000472727"/>
    </source>
</evidence>
<accession>A0A7C8UJA2</accession>
<comment type="caution">
    <text evidence="4">The sequence shown here is derived from an EMBL/GenBank/DDBJ whole genome shotgun (WGS) entry which is preliminary data.</text>
</comment>
<reference evidence="4 5" key="1">
    <citation type="submission" date="2019-06" db="EMBL/GenBank/DDBJ databases">
        <authorList>
            <person name="Palmer J.M."/>
        </authorList>
    </citation>
    <scope>NUCLEOTIDE SEQUENCE [LARGE SCALE GENOMIC DNA]</scope>
    <source>
        <strain evidence="4 5">TWF106</strain>
    </source>
</reference>
<proteinExistence type="predicted"/>
<feature type="signal peptide" evidence="3">
    <location>
        <begin position="1"/>
        <end position="21"/>
    </location>
</feature>
<protein>
    <recommendedName>
        <fullName evidence="6">Mid2 domain-containing protein</fullName>
    </recommendedName>
</protein>
<feature type="compositionally biased region" description="Acidic residues" evidence="1">
    <location>
        <begin position="117"/>
        <end position="127"/>
    </location>
</feature>
<feature type="transmembrane region" description="Helical" evidence="2">
    <location>
        <begin position="287"/>
        <end position="308"/>
    </location>
</feature>
<keyword evidence="3" id="KW-0732">Signal</keyword>
<evidence type="ECO:0000256" key="1">
    <source>
        <dbReference type="SAM" id="MobiDB-lite"/>
    </source>
</evidence>
<keyword evidence="2" id="KW-0472">Membrane</keyword>
<evidence type="ECO:0008006" key="6">
    <source>
        <dbReference type="Google" id="ProtNLM"/>
    </source>
</evidence>
<feature type="compositionally biased region" description="Basic and acidic residues" evidence="1">
    <location>
        <begin position="236"/>
        <end position="251"/>
    </location>
</feature>
<feature type="region of interest" description="Disordered" evidence="1">
    <location>
        <begin position="232"/>
        <end position="251"/>
    </location>
</feature>
<keyword evidence="2" id="KW-1133">Transmembrane helix</keyword>
<dbReference type="EMBL" id="WIWS01000053">
    <property type="protein sequence ID" value="KAF3215638.1"/>
    <property type="molecule type" value="Genomic_DNA"/>
</dbReference>
<sequence>MKLLIPRSLLFVIYLISLSIAQDIQFSRVKRYQHDIGDELIETDPPLTSTVIFDDVDTSHTPPTDKGGSKTSLESFIEPTDSVSKSTESPPSETPKPTKSDASYSDTDDSPPPLTDSDSDFDFDSDSDSNNSTSNPNSTSKKPTGKPKPSSSSSAPPEDVEEQPPETTTAFFQKLVKIHINPTQAPNYPTKPTNYPPFADYEQGIVYVKGIPHQILAADTNHNRLKQAEDGIGWEEADKKDGKQKQEELEQELEHQDRLVAGGAGGDGNAVYSADVTSGEENAVKKAVFFSVIAAGIITIGLLAFFGVF</sequence>
<name>A0A7C8UJA2_ORBOL</name>
<feature type="compositionally biased region" description="Low complexity" evidence="1">
    <location>
        <begin position="84"/>
        <end position="105"/>
    </location>
</feature>
<dbReference type="Proteomes" id="UP000472727">
    <property type="component" value="Unassembled WGS sequence"/>
</dbReference>
<evidence type="ECO:0000313" key="4">
    <source>
        <dbReference type="EMBL" id="KAF3215638.1"/>
    </source>
</evidence>
<feature type="region of interest" description="Disordered" evidence="1">
    <location>
        <begin position="51"/>
        <end position="166"/>
    </location>
</feature>
<evidence type="ECO:0000256" key="2">
    <source>
        <dbReference type="SAM" id="Phobius"/>
    </source>
</evidence>
<dbReference type="AlphaFoldDB" id="A0A7C8UJA2"/>
<feature type="compositionally biased region" description="Low complexity" evidence="1">
    <location>
        <begin position="128"/>
        <end position="157"/>
    </location>
</feature>
<organism evidence="4 5">
    <name type="scientific">Orbilia oligospora</name>
    <name type="common">Nematode-trapping fungus</name>
    <name type="synonym">Arthrobotrys oligospora</name>
    <dbReference type="NCBI Taxonomy" id="2813651"/>
    <lineage>
        <taxon>Eukaryota</taxon>
        <taxon>Fungi</taxon>
        <taxon>Dikarya</taxon>
        <taxon>Ascomycota</taxon>
        <taxon>Pezizomycotina</taxon>
        <taxon>Orbiliomycetes</taxon>
        <taxon>Orbiliales</taxon>
        <taxon>Orbiliaceae</taxon>
        <taxon>Orbilia</taxon>
    </lineage>
</organism>
<evidence type="ECO:0000256" key="3">
    <source>
        <dbReference type="SAM" id="SignalP"/>
    </source>
</evidence>
<gene>
    <name evidence="4" type="ORF">TWF106_008648</name>
</gene>
<feature type="chain" id="PRO_5028829511" description="Mid2 domain-containing protein" evidence="3">
    <location>
        <begin position="22"/>
        <end position="309"/>
    </location>
</feature>